<sequence>MQVKAALTRAYNKSSHVLPYACASQAGSSRKRHVAAVLDTAVYADKEEDDVQALMSTDSESDSDIAEAQRMARKPSKASSSATSTKEAKPRQKKTASSSSKTASSSTDAPAKPPAKRRAKKQPTD</sequence>
<evidence type="ECO:0000256" key="1">
    <source>
        <dbReference type="SAM" id="MobiDB-lite"/>
    </source>
</evidence>
<keyword evidence="3" id="KW-1185">Reference proteome</keyword>
<feature type="region of interest" description="Disordered" evidence="1">
    <location>
        <begin position="53"/>
        <end position="125"/>
    </location>
</feature>
<dbReference type="AlphaFoldDB" id="A0A3P7M162"/>
<reference evidence="2 3" key="1">
    <citation type="submission" date="2018-11" db="EMBL/GenBank/DDBJ databases">
        <authorList>
            <consortium name="Pathogen Informatics"/>
        </authorList>
    </citation>
    <scope>NUCLEOTIDE SEQUENCE [LARGE SCALE GENOMIC DNA]</scope>
</reference>
<evidence type="ECO:0000313" key="3">
    <source>
        <dbReference type="Proteomes" id="UP000281553"/>
    </source>
</evidence>
<protein>
    <submittedName>
        <fullName evidence="2">Uncharacterized protein</fullName>
    </submittedName>
</protein>
<evidence type="ECO:0000313" key="2">
    <source>
        <dbReference type="EMBL" id="VDN19490.1"/>
    </source>
</evidence>
<accession>A0A3P7M162</accession>
<name>A0A3P7M162_DIBLA</name>
<feature type="compositionally biased region" description="Low complexity" evidence="1">
    <location>
        <begin position="95"/>
        <end position="110"/>
    </location>
</feature>
<feature type="compositionally biased region" description="Basic residues" evidence="1">
    <location>
        <begin position="114"/>
        <end position="125"/>
    </location>
</feature>
<dbReference type="EMBL" id="UYRU01070240">
    <property type="protein sequence ID" value="VDN19490.1"/>
    <property type="molecule type" value="Genomic_DNA"/>
</dbReference>
<proteinExistence type="predicted"/>
<dbReference type="OrthoDB" id="6278587at2759"/>
<organism evidence="2 3">
    <name type="scientific">Dibothriocephalus latus</name>
    <name type="common">Fish tapeworm</name>
    <name type="synonym">Diphyllobothrium latum</name>
    <dbReference type="NCBI Taxonomy" id="60516"/>
    <lineage>
        <taxon>Eukaryota</taxon>
        <taxon>Metazoa</taxon>
        <taxon>Spiralia</taxon>
        <taxon>Lophotrochozoa</taxon>
        <taxon>Platyhelminthes</taxon>
        <taxon>Cestoda</taxon>
        <taxon>Eucestoda</taxon>
        <taxon>Diphyllobothriidea</taxon>
        <taxon>Diphyllobothriidae</taxon>
        <taxon>Dibothriocephalus</taxon>
    </lineage>
</organism>
<dbReference type="Proteomes" id="UP000281553">
    <property type="component" value="Unassembled WGS sequence"/>
</dbReference>
<gene>
    <name evidence="2" type="ORF">DILT_LOCUS13426</name>
</gene>